<accession>Q6DCS2</accession>
<dbReference type="AGR" id="Xenbase:XB-GENE-5941338"/>
<dbReference type="InterPro" id="IPR052065">
    <property type="entry name" value="Compl_asym_regulator"/>
</dbReference>
<keyword evidence="2" id="KW-0964">Secreted</keyword>
<organism evidence="7">
    <name type="scientific">Xenopus laevis</name>
    <name type="common">African clawed frog</name>
    <dbReference type="NCBI Taxonomy" id="8355"/>
    <lineage>
        <taxon>Eukaryota</taxon>
        <taxon>Metazoa</taxon>
        <taxon>Chordata</taxon>
        <taxon>Craniata</taxon>
        <taxon>Vertebrata</taxon>
        <taxon>Euteleostomi</taxon>
        <taxon>Amphibia</taxon>
        <taxon>Batrachia</taxon>
        <taxon>Anura</taxon>
        <taxon>Pipoidea</taxon>
        <taxon>Pipidae</taxon>
        <taxon>Xenopodinae</taxon>
        <taxon>Xenopus</taxon>
        <taxon>Xenopus</taxon>
    </lineage>
</organism>
<dbReference type="SUPFAM" id="SSF82895">
    <property type="entry name" value="TSP-1 type 1 repeat"/>
    <property type="match status" value="6"/>
</dbReference>
<dbReference type="PROSITE" id="PS50092">
    <property type="entry name" value="TSP1"/>
    <property type="match status" value="6"/>
</dbReference>
<dbReference type="Bgee" id="446870">
    <property type="expression patterns" value="Expressed in spleen and 17 other cell types or tissues"/>
</dbReference>
<gene>
    <name evidence="9 10" type="primary">cfp.L</name>
    <name evidence="9" type="synonym">bfd</name>
    <name evidence="9" type="synonym">cfp</name>
    <name evidence="7" type="synonym">MGC80861</name>
    <name evidence="9" type="synonym">pfc</name>
    <name evidence="9" type="synonym">pfd</name>
    <name evidence="9" type="synonym">properdin</name>
</gene>
<feature type="signal peptide" evidence="6">
    <location>
        <begin position="1"/>
        <end position="21"/>
    </location>
</feature>
<evidence type="ECO:0000313" key="7">
    <source>
        <dbReference type="EMBL" id="AAH77925.1"/>
    </source>
</evidence>
<dbReference type="Pfam" id="PF18487">
    <property type="entry name" value="TSR"/>
    <property type="match status" value="1"/>
</dbReference>
<reference evidence="7" key="2">
    <citation type="submission" date="2004-07" db="EMBL/GenBank/DDBJ databases">
        <authorList>
            <consortium name="NIH - Xenopus Gene Collection (XGC) project"/>
        </authorList>
    </citation>
    <scope>NUCLEOTIDE SEQUENCE [LARGE SCALE MRNA]</scope>
    <source>
        <tissue evidence="7">Embryo</tissue>
    </source>
</reference>
<sequence length="447" mass="49302">MSVVRVALLLALGALLPFSVSEEVVCYSDFDERSGGCTQYLGEGVSEGDCCLNIKYSFKRDPGAPCESCRPAEWSEWSLWSPCTVSCLDGVQRRDRVCTGQGDCQGNKVEVRACSLQNCCPETGGWSSWSAWTVCSVTCAEGTKQRTRKCDSPSPQCGGSCAGSSVEKVNCNTQQVCPTHGAWGNWGLWGQCSESCTTEGSGIFPVQTRQRQCNNPSPSLVPPGRPCGQESRQVQDCTSLPFCPVAGGWGAWQPDSECSVTCGIGRIREKRLCDSPAPKYGGRHCEGSNTRQFMCNTKVGCPVDGKWSQWQPWSPCARLQENIACSTKVGTQNRKRECEGEKYGGKWCESHHRESRNCYNVDGCSLDEKWSEWGEWGLCSPPCGKSERTRERVCQPVYPDYPETTLTQTGKLVDVFFSGTPRVRCDPINKQTKKVEEKEECKNVIEC</sequence>
<dbReference type="KEGG" id="xla:446870"/>
<evidence type="ECO:0000256" key="3">
    <source>
        <dbReference type="ARBA" id="ARBA00022729"/>
    </source>
</evidence>
<feature type="chain" id="PRO_5033206900" evidence="6 9">
    <location>
        <begin position="22"/>
        <end position="447"/>
    </location>
</feature>
<dbReference type="GeneID" id="446870"/>
<dbReference type="RefSeq" id="NP_001087035.1">
    <property type="nucleotide sequence ID" value="NM_001093566.1"/>
</dbReference>
<dbReference type="InterPro" id="IPR036383">
    <property type="entry name" value="TSP1_rpt_sf"/>
</dbReference>
<dbReference type="Xenbase" id="XB-GENE-5941338">
    <property type="gene designation" value="cfp.L"/>
</dbReference>
<dbReference type="Pfam" id="PF22195">
    <property type="entry name" value="TSP1_CFP_C"/>
    <property type="match status" value="1"/>
</dbReference>
<dbReference type="InterPro" id="IPR049536">
    <property type="entry name" value="CFP_TSR-0"/>
</dbReference>
<reference evidence="9" key="1">
    <citation type="journal article" date="2002" name="Dev. Dyn.">
        <title>Genetic and genomic tools for Xenopus research: The NIH Xenopus initiative.</title>
        <authorList>
            <person name="Klein S.L."/>
            <person name="Strausberg R.L."/>
            <person name="Wagner L."/>
            <person name="Pontius J."/>
            <person name="Clifton S.W."/>
            <person name="Richardson P."/>
        </authorList>
    </citation>
    <scope>NUCLEOTIDE SEQUENCE</scope>
</reference>
<evidence type="ECO:0000256" key="1">
    <source>
        <dbReference type="ARBA" id="ARBA00004613"/>
    </source>
</evidence>
<keyword evidence="4" id="KW-0677">Repeat</keyword>
<evidence type="ECO:0000313" key="10">
    <source>
        <dbReference type="Xenbase" id="XB-GENE-5941338"/>
    </source>
</evidence>
<evidence type="ECO:0000313" key="8">
    <source>
        <dbReference type="Proteomes" id="UP000186698"/>
    </source>
</evidence>
<dbReference type="PANTHER" id="PTHR22906">
    <property type="entry name" value="PROPERDIN"/>
    <property type="match status" value="1"/>
</dbReference>
<name>Q6DCS2_XENLA</name>
<dbReference type="FunFam" id="2.20.100.10:FF:000001">
    <property type="entry name" value="semaphorin-5A isoform X1"/>
    <property type="match status" value="2"/>
</dbReference>
<dbReference type="OrthoDB" id="446173at2759"/>
<dbReference type="SMART" id="SM00209">
    <property type="entry name" value="TSP1"/>
    <property type="match status" value="6"/>
</dbReference>
<dbReference type="EMBL" id="BC077925">
    <property type="protein sequence ID" value="AAH77925.1"/>
    <property type="molecule type" value="mRNA"/>
</dbReference>
<dbReference type="AlphaFoldDB" id="Q6DCS2"/>
<dbReference type="InterPro" id="IPR000884">
    <property type="entry name" value="TSP1_rpt"/>
</dbReference>
<comment type="subcellular location">
    <subcellularLocation>
        <location evidence="1">Secreted</location>
    </subcellularLocation>
</comment>
<dbReference type="InterPro" id="IPR054019">
    <property type="entry name" value="CFP_TSR_C"/>
</dbReference>
<reference evidence="9" key="3">
    <citation type="submission" date="2025-04" db="UniProtKB">
        <authorList>
            <consortium name="RefSeq"/>
        </authorList>
    </citation>
    <scope>IDENTIFICATION</scope>
</reference>
<proteinExistence type="evidence at transcript level"/>
<dbReference type="Gene3D" id="2.20.100.10">
    <property type="entry name" value="Thrombospondin type-1 (TSP1) repeat"/>
    <property type="match status" value="6"/>
</dbReference>
<dbReference type="PRINTS" id="PR01705">
    <property type="entry name" value="TSP1REPEAT"/>
</dbReference>
<dbReference type="Pfam" id="PF00090">
    <property type="entry name" value="TSP_1"/>
    <property type="match status" value="5"/>
</dbReference>
<evidence type="ECO:0000313" key="9">
    <source>
        <dbReference type="RefSeq" id="NP_001087035.1"/>
    </source>
</evidence>
<evidence type="ECO:0000256" key="5">
    <source>
        <dbReference type="ARBA" id="ARBA00023157"/>
    </source>
</evidence>
<keyword evidence="5" id="KW-1015">Disulfide bond</keyword>
<dbReference type="PANTHER" id="PTHR22906:SF43">
    <property type="entry name" value="PROPERDIN"/>
    <property type="match status" value="1"/>
</dbReference>
<dbReference type="Proteomes" id="UP000186698">
    <property type="component" value="Chromosome 8L"/>
</dbReference>
<keyword evidence="8" id="KW-1185">Reference proteome</keyword>
<evidence type="ECO:0000256" key="2">
    <source>
        <dbReference type="ARBA" id="ARBA00022525"/>
    </source>
</evidence>
<evidence type="ECO:0000256" key="4">
    <source>
        <dbReference type="ARBA" id="ARBA00022737"/>
    </source>
</evidence>
<protein>
    <submittedName>
        <fullName evidence="9">Complement factor properdin L homeolog precursor</fullName>
    </submittedName>
    <submittedName>
        <fullName evidence="7">MGC80861 protein</fullName>
    </submittedName>
</protein>
<dbReference type="CTD" id="446870"/>
<keyword evidence="3 6" id="KW-0732">Signal</keyword>
<dbReference type="DNASU" id="446870"/>
<evidence type="ECO:0000256" key="6">
    <source>
        <dbReference type="SAM" id="SignalP"/>
    </source>
</evidence>